<dbReference type="Gene3D" id="1.10.260.40">
    <property type="entry name" value="lambda repressor-like DNA-binding domains"/>
    <property type="match status" value="1"/>
</dbReference>
<keyword evidence="3" id="KW-1185">Reference proteome</keyword>
<dbReference type="Proteomes" id="UP000482960">
    <property type="component" value="Unassembled WGS sequence"/>
</dbReference>
<comment type="caution">
    <text evidence="2">The sequence shown here is derived from an EMBL/GenBank/DDBJ whole genome shotgun (WGS) entry which is preliminary data.</text>
</comment>
<reference evidence="2 3" key="2">
    <citation type="submission" date="2020-03" db="EMBL/GenBank/DDBJ databases">
        <authorList>
            <person name="Ichikawa N."/>
            <person name="Kimura A."/>
            <person name="Kitahashi Y."/>
            <person name="Uohara A."/>
        </authorList>
    </citation>
    <scope>NUCLEOTIDE SEQUENCE [LARGE SCALE GENOMIC DNA]</scope>
    <source>
        <strain evidence="2 3">NBRC 108638</strain>
    </source>
</reference>
<feature type="domain" description="HTH cro/C1-type" evidence="1">
    <location>
        <begin position="12"/>
        <end position="68"/>
    </location>
</feature>
<protein>
    <recommendedName>
        <fullName evidence="1">HTH cro/C1-type domain-containing protein</fullName>
    </recommendedName>
</protein>
<dbReference type="Pfam" id="PF13560">
    <property type="entry name" value="HTH_31"/>
    <property type="match status" value="1"/>
</dbReference>
<evidence type="ECO:0000259" key="1">
    <source>
        <dbReference type="PROSITE" id="PS50943"/>
    </source>
</evidence>
<dbReference type="SUPFAM" id="SSF48452">
    <property type="entry name" value="TPR-like"/>
    <property type="match status" value="1"/>
</dbReference>
<dbReference type="InterPro" id="IPR001387">
    <property type="entry name" value="Cro/C1-type_HTH"/>
</dbReference>
<sequence>MEFQEWAIGQRIASYRNRRGLTQEELAGLVGISLSMMKKIESGDRLVTRFSQLVLFAQALRIKDLRELTGVPLPLMPDGRRGHPSADTVCAALMRRGAGRETDEAPDLTDLARQIEQAWQTWQAPSAFRYDALGQQLPELLARVQNAISRLEGQERRQALRLATKLYQLARTWTKRVGEYELSMVSADRAVWCAIEADDPDLAGAAAWNLAMILSAQGKTEHARSVVRQAIAELQPRLDTPSPKRLAVFGGLHLLGATEAAREDKTGDAEKLLGVADKVAARTGETNYFRMVFGPMNVSLHRVSTAAELGRTGEALDLVERVAVHEAPAVERRLTFHLDAARCYLHRRNDVAAVHMIQRIYRESPEELSYSSLVRGTLTQLKGRAKPAIEADLRPLLEAAGLPG</sequence>
<evidence type="ECO:0000313" key="3">
    <source>
        <dbReference type="Proteomes" id="UP000482960"/>
    </source>
</evidence>
<dbReference type="SMART" id="SM00530">
    <property type="entry name" value="HTH_XRE"/>
    <property type="match status" value="1"/>
</dbReference>
<evidence type="ECO:0000313" key="2">
    <source>
        <dbReference type="EMBL" id="GFJ92205.1"/>
    </source>
</evidence>
<proteinExistence type="predicted"/>
<dbReference type="EMBL" id="BLPG01000001">
    <property type="protein sequence ID" value="GFJ92205.1"/>
    <property type="molecule type" value="Genomic_DNA"/>
</dbReference>
<gene>
    <name evidence="2" type="ORF">Prum_058470</name>
</gene>
<dbReference type="SUPFAM" id="SSF47413">
    <property type="entry name" value="lambda repressor-like DNA-binding domains"/>
    <property type="match status" value="1"/>
</dbReference>
<dbReference type="CDD" id="cd00093">
    <property type="entry name" value="HTH_XRE"/>
    <property type="match status" value="1"/>
</dbReference>
<accession>A0A6V8LHT3</accession>
<dbReference type="InterPro" id="IPR010982">
    <property type="entry name" value="Lambda_DNA-bd_dom_sf"/>
</dbReference>
<reference evidence="2 3" key="1">
    <citation type="submission" date="2020-03" db="EMBL/GenBank/DDBJ databases">
        <title>Whole genome shotgun sequence of Phytohabitans rumicis NBRC 108638.</title>
        <authorList>
            <person name="Komaki H."/>
            <person name="Tamura T."/>
        </authorList>
    </citation>
    <scope>NUCLEOTIDE SEQUENCE [LARGE SCALE GENOMIC DNA]</scope>
    <source>
        <strain evidence="2 3">NBRC 108638</strain>
    </source>
</reference>
<dbReference type="PROSITE" id="PS50943">
    <property type="entry name" value="HTH_CROC1"/>
    <property type="match status" value="1"/>
</dbReference>
<dbReference type="Gene3D" id="1.25.40.10">
    <property type="entry name" value="Tetratricopeptide repeat domain"/>
    <property type="match status" value="1"/>
</dbReference>
<dbReference type="RefSeq" id="WP_173079147.1">
    <property type="nucleotide sequence ID" value="NZ_BAABJB010000078.1"/>
</dbReference>
<dbReference type="GO" id="GO:0003677">
    <property type="term" value="F:DNA binding"/>
    <property type="evidence" value="ECO:0007669"/>
    <property type="project" value="InterPro"/>
</dbReference>
<organism evidence="2 3">
    <name type="scientific">Phytohabitans rumicis</name>
    <dbReference type="NCBI Taxonomy" id="1076125"/>
    <lineage>
        <taxon>Bacteria</taxon>
        <taxon>Bacillati</taxon>
        <taxon>Actinomycetota</taxon>
        <taxon>Actinomycetes</taxon>
        <taxon>Micromonosporales</taxon>
        <taxon>Micromonosporaceae</taxon>
    </lineage>
</organism>
<name>A0A6V8LHT3_9ACTN</name>
<dbReference type="AlphaFoldDB" id="A0A6V8LHT3"/>
<dbReference type="InterPro" id="IPR011990">
    <property type="entry name" value="TPR-like_helical_dom_sf"/>
</dbReference>